<accession>A0A1I7SHX4</accession>
<sequence length="103" mass="11591">MFRTVNIISEWEEGVGRNDHISQLRQPFLPLLSAERLDSLAEVGVPAVFVVGDPGDQLINRVRLLGTFDVRLPWQVEDLGMLAEPPAMDLDHNYVIVVLREKG</sequence>
<dbReference type="AlphaFoldDB" id="A0A1I7SHX4"/>
<dbReference type="Proteomes" id="UP000095284">
    <property type="component" value="Unplaced"/>
</dbReference>
<protein>
    <submittedName>
        <fullName evidence="2">rRNA methylase</fullName>
    </submittedName>
</protein>
<organism evidence="1 2">
    <name type="scientific">Bursaphelenchus xylophilus</name>
    <name type="common">Pinewood nematode worm</name>
    <name type="synonym">Aphelenchoides xylophilus</name>
    <dbReference type="NCBI Taxonomy" id="6326"/>
    <lineage>
        <taxon>Eukaryota</taxon>
        <taxon>Metazoa</taxon>
        <taxon>Ecdysozoa</taxon>
        <taxon>Nematoda</taxon>
        <taxon>Chromadorea</taxon>
        <taxon>Rhabditida</taxon>
        <taxon>Tylenchina</taxon>
        <taxon>Tylenchomorpha</taxon>
        <taxon>Aphelenchoidea</taxon>
        <taxon>Aphelenchoididae</taxon>
        <taxon>Bursaphelenchus</taxon>
    </lineage>
</organism>
<dbReference type="WBParaSite" id="BXY_1264200.1">
    <property type="protein sequence ID" value="BXY_1264200.1"/>
    <property type="gene ID" value="BXY_1264200"/>
</dbReference>
<reference evidence="2" key="1">
    <citation type="submission" date="2016-11" db="UniProtKB">
        <authorList>
            <consortium name="WormBaseParasite"/>
        </authorList>
    </citation>
    <scope>IDENTIFICATION</scope>
</reference>
<evidence type="ECO:0000313" key="2">
    <source>
        <dbReference type="WBParaSite" id="BXY_1264200.1"/>
    </source>
</evidence>
<evidence type="ECO:0000313" key="1">
    <source>
        <dbReference type="Proteomes" id="UP000095284"/>
    </source>
</evidence>
<name>A0A1I7SHX4_BURXY</name>
<proteinExistence type="predicted"/>